<keyword evidence="1" id="KW-0067">ATP-binding</keyword>
<sequence length="89" mass="9490">MREDAEIRVELPETTVPRGTDVLRIDAVPQFGPAVDLHVMGPERIALVGPNGSGKTTLLRTIAGELPPKSGEVGLSDSFPGKNCRWVVA</sequence>
<keyword evidence="1" id="KW-0547">Nucleotide-binding</keyword>
<proteinExistence type="predicted"/>
<protein>
    <submittedName>
        <fullName evidence="1">ATP-binding cassette domain-containing protein</fullName>
    </submittedName>
</protein>
<accession>A0ACD5BQ13</accession>
<gene>
    <name evidence="1" type="ORF">LCL61_38505</name>
</gene>
<keyword evidence="2" id="KW-1185">Reference proteome</keyword>
<reference evidence="1" key="1">
    <citation type="submission" date="2023-10" db="EMBL/GenBank/DDBJ databases">
        <title>Whole genome sequencing of actinobacterial strain Amycolatopsis sp. (BCA-696) identifies the underlying plant growth-promoting genes.</title>
        <authorList>
            <person name="Gandham P."/>
            <person name="Vadla N."/>
            <person name="Saji A."/>
            <person name="Srinivas V."/>
            <person name="Ruperao P."/>
            <person name="Selvanayagam S."/>
            <person name="Saxena R.K."/>
            <person name="Rathore A."/>
            <person name="Gopalakrishnan S."/>
            <person name="Thakur V."/>
        </authorList>
    </citation>
    <scope>NUCLEOTIDE SEQUENCE</scope>
    <source>
        <strain evidence="1">BCA-696</strain>
    </source>
</reference>
<evidence type="ECO:0000313" key="1">
    <source>
        <dbReference type="EMBL" id="WYW21448.1"/>
    </source>
</evidence>
<evidence type="ECO:0000313" key="2">
    <source>
        <dbReference type="Proteomes" id="UP001456344"/>
    </source>
</evidence>
<dbReference type="EMBL" id="CP150484">
    <property type="protein sequence ID" value="WYW21448.1"/>
    <property type="molecule type" value="Genomic_DNA"/>
</dbReference>
<name>A0ACD5BQ13_9PSEU</name>
<organism evidence="1 2">
    <name type="scientific">Amycolatopsis coloradensis</name>
    <dbReference type="NCBI Taxonomy" id="76021"/>
    <lineage>
        <taxon>Bacteria</taxon>
        <taxon>Bacillati</taxon>
        <taxon>Actinomycetota</taxon>
        <taxon>Actinomycetes</taxon>
        <taxon>Pseudonocardiales</taxon>
        <taxon>Pseudonocardiaceae</taxon>
        <taxon>Amycolatopsis</taxon>
    </lineage>
</organism>
<dbReference type="Proteomes" id="UP001456344">
    <property type="component" value="Chromosome"/>
</dbReference>